<gene>
    <name evidence="1" type="ORF">EV182_000347</name>
</gene>
<evidence type="ECO:0000313" key="1">
    <source>
        <dbReference type="EMBL" id="KAJ1675901.1"/>
    </source>
</evidence>
<reference evidence="1" key="1">
    <citation type="submission" date="2022-06" db="EMBL/GenBank/DDBJ databases">
        <title>Phylogenomic reconstructions and comparative analyses of Kickxellomycotina fungi.</title>
        <authorList>
            <person name="Reynolds N.K."/>
            <person name="Stajich J.E."/>
            <person name="Barry K."/>
            <person name="Grigoriev I.V."/>
            <person name="Crous P."/>
            <person name="Smith M.E."/>
        </authorList>
    </citation>
    <scope>NUCLEOTIDE SEQUENCE</scope>
    <source>
        <strain evidence="1">RSA 2271</strain>
    </source>
</reference>
<sequence length="472" mass="53585">MAAGLCRDLPFNLKEKICCYISNHCETSTTDGLQILCLVSEEWRQAAIAAYFRNYQLPCYGSSIADVLSFNFELDHSTFIESLEISDLHLLDESRSLRRYTNLRRLTIKSHSTTDGRCLAQLAANSPALCDLSIPGSCMCRRHGQPDCIFHALGSVLGTRLVRLEVMRMDVRTLVCTNFHGLLPNLKSLKILSLDYRGLDWNAVEARCPLYPNLQTLVLQVAPGSELIRASWFPNLTELCLRYILLLFSQETPPCSTWFFDAPLSRLCILDISVCSLSLAKKLCVGCPNVEHLELCVGFLYYTSDSANLIDAIVETVINGFKQLNHLILKDNQLVPAWPANIRPSHIRWMPNILETLNIRNSKLSSFKSMIFLRPKALACLAQLENLRSLQAPFKSLGQTRSIVAKARLPFTPFSNVTRLVIWQKKDRPNLLRHFSELLTLFPTLRTCAYPFPVSLCEERFLSLMFPTVHFY</sequence>
<organism evidence="1 2">
    <name type="scientific">Spiromyces aspiralis</name>
    <dbReference type="NCBI Taxonomy" id="68401"/>
    <lineage>
        <taxon>Eukaryota</taxon>
        <taxon>Fungi</taxon>
        <taxon>Fungi incertae sedis</taxon>
        <taxon>Zoopagomycota</taxon>
        <taxon>Kickxellomycotina</taxon>
        <taxon>Kickxellomycetes</taxon>
        <taxon>Kickxellales</taxon>
        <taxon>Kickxellaceae</taxon>
        <taxon>Spiromyces</taxon>
    </lineage>
</organism>
<proteinExistence type="predicted"/>
<name>A0ACC1HJP7_9FUNG</name>
<protein>
    <submittedName>
        <fullName evidence="1">Uncharacterized protein</fullName>
    </submittedName>
</protein>
<dbReference type="Proteomes" id="UP001145114">
    <property type="component" value="Unassembled WGS sequence"/>
</dbReference>
<comment type="caution">
    <text evidence="1">The sequence shown here is derived from an EMBL/GenBank/DDBJ whole genome shotgun (WGS) entry which is preliminary data.</text>
</comment>
<evidence type="ECO:0000313" key="2">
    <source>
        <dbReference type="Proteomes" id="UP001145114"/>
    </source>
</evidence>
<dbReference type="EMBL" id="JAMZIH010005154">
    <property type="protein sequence ID" value="KAJ1675901.1"/>
    <property type="molecule type" value="Genomic_DNA"/>
</dbReference>
<accession>A0ACC1HJP7</accession>
<keyword evidence="2" id="KW-1185">Reference proteome</keyword>